<dbReference type="Pfam" id="PF04932">
    <property type="entry name" value="Wzy_C"/>
    <property type="match status" value="1"/>
</dbReference>
<evidence type="ECO:0000256" key="3">
    <source>
        <dbReference type="ARBA" id="ARBA00022989"/>
    </source>
</evidence>
<keyword evidence="3 5" id="KW-1133">Transmembrane helix</keyword>
<feature type="transmembrane region" description="Helical" evidence="5">
    <location>
        <begin position="355"/>
        <end position="377"/>
    </location>
</feature>
<dbReference type="GO" id="GO:0016020">
    <property type="term" value="C:membrane"/>
    <property type="evidence" value="ECO:0007669"/>
    <property type="project" value="UniProtKB-SubCell"/>
</dbReference>
<keyword evidence="2 5" id="KW-0812">Transmembrane</keyword>
<feature type="transmembrane region" description="Helical" evidence="5">
    <location>
        <begin position="266"/>
        <end position="283"/>
    </location>
</feature>
<dbReference type="InterPro" id="IPR007016">
    <property type="entry name" value="O-antigen_ligase-rel_domated"/>
</dbReference>
<feature type="domain" description="O-antigen ligase-related" evidence="6">
    <location>
        <begin position="228"/>
        <end position="363"/>
    </location>
</feature>
<reference evidence="7 8" key="1">
    <citation type="submission" date="2019-03" db="EMBL/GenBank/DDBJ databases">
        <title>Bacillus niacini sp. nov. a Nicotinate-Metabolizing Mesophile Isolated from Soil.</title>
        <authorList>
            <person name="Zhang G."/>
        </authorList>
    </citation>
    <scope>NUCLEOTIDE SEQUENCE [LARGE SCALE GENOMIC DNA]</scope>
    <source>
        <strain evidence="7 8">WN066</strain>
    </source>
</reference>
<feature type="transmembrane region" description="Helical" evidence="5">
    <location>
        <begin position="28"/>
        <end position="47"/>
    </location>
</feature>
<sequence length="453" mass="51649">MEGNNSVARGVGTPAFLMVRPYVETNRLFCGVMFLLVATTFLNQSVLSIHFGFFSLFLYRLILISAATLFIVSIVKEKNLSQYWKQIKVKEVLHFLMFWLVYGTVSLLWAKSYVDGIKYLFLLGTGILFVFLAVLTFTKISRLLVFYGIWLFMTLILLCIGLINHFTHIQLPSSTLYGGPEYKLSYPTAVFFNQNDFATFLTISFSFYAAAAKNSRNVWIKTSTILLGLLCVYIIYLTESRASLLGVFVGLIFYLFIHLPSYLKKVTLNIGLIAMVLCSVFFFNKVSNIIAADDGHSSNVVRLNLLKNAFHFILDTFGFGVGAGNIPYYLKNEAIYDTNHVVEVHNWLMEILGNFGIIIFLGYLFTYVYLFCCLYKAFKKTRDEKEKGIIEACMIGQIAFLISSISPSSVSNLYFHWVFLGFVIATVNVYNNKSRKIKSENKRRSKLRNGINR</sequence>
<feature type="transmembrane region" description="Helical" evidence="5">
    <location>
        <begin position="53"/>
        <end position="72"/>
    </location>
</feature>
<dbReference type="RefSeq" id="WP_133337411.1">
    <property type="nucleotide sequence ID" value="NZ_SMYO01000010.1"/>
</dbReference>
<evidence type="ECO:0000313" key="8">
    <source>
        <dbReference type="Proteomes" id="UP000295132"/>
    </source>
</evidence>
<feature type="transmembrane region" description="Helical" evidence="5">
    <location>
        <begin position="218"/>
        <end position="236"/>
    </location>
</feature>
<dbReference type="Proteomes" id="UP000295132">
    <property type="component" value="Unassembled WGS sequence"/>
</dbReference>
<organism evidence="7 8">
    <name type="scientific">Bacillus salipaludis</name>
    <dbReference type="NCBI Taxonomy" id="2547811"/>
    <lineage>
        <taxon>Bacteria</taxon>
        <taxon>Bacillati</taxon>
        <taxon>Bacillota</taxon>
        <taxon>Bacilli</taxon>
        <taxon>Bacillales</taxon>
        <taxon>Bacillaceae</taxon>
        <taxon>Bacillus</taxon>
    </lineage>
</organism>
<evidence type="ECO:0000256" key="1">
    <source>
        <dbReference type="ARBA" id="ARBA00004141"/>
    </source>
</evidence>
<dbReference type="PANTHER" id="PTHR37422:SF23">
    <property type="entry name" value="TEICHURONIC ACID BIOSYNTHESIS PROTEIN TUAE"/>
    <property type="match status" value="1"/>
</dbReference>
<accession>A0A4R5VLV1</accession>
<feature type="transmembrane region" description="Helical" evidence="5">
    <location>
        <begin position="144"/>
        <end position="166"/>
    </location>
</feature>
<dbReference type="InterPro" id="IPR051533">
    <property type="entry name" value="WaaL-like"/>
</dbReference>
<dbReference type="GO" id="GO:0016874">
    <property type="term" value="F:ligase activity"/>
    <property type="evidence" value="ECO:0007669"/>
    <property type="project" value="UniProtKB-KW"/>
</dbReference>
<evidence type="ECO:0000259" key="6">
    <source>
        <dbReference type="Pfam" id="PF04932"/>
    </source>
</evidence>
<gene>
    <name evidence="7" type="ORF">E2K98_20480</name>
</gene>
<protein>
    <submittedName>
        <fullName evidence="7">O-antigen ligase family protein</fullName>
    </submittedName>
</protein>
<proteinExistence type="predicted"/>
<feature type="transmembrane region" description="Helical" evidence="5">
    <location>
        <begin position="92"/>
        <end position="110"/>
    </location>
</feature>
<dbReference type="EMBL" id="SMYO01000010">
    <property type="protein sequence ID" value="TDK59083.1"/>
    <property type="molecule type" value="Genomic_DNA"/>
</dbReference>
<feature type="transmembrane region" description="Helical" evidence="5">
    <location>
        <begin position="186"/>
        <end position="211"/>
    </location>
</feature>
<comment type="subcellular location">
    <subcellularLocation>
        <location evidence="1">Membrane</location>
        <topology evidence="1">Multi-pass membrane protein</topology>
    </subcellularLocation>
</comment>
<comment type="caution">
    <text evidence="7">The sequence shown here is derived from an EMBL/GenBank/DDBJ whole genome shotgun (WGS) entry which is preliminary data.</text>
</comment>
<evidence type="ECO:0000256" key="4">
    <source>
        <dbReference type="ARBA" id="ARBA00023136"/>
    </source>
</evidence>
<feature type="transmembrane region" description="Helical" evidence="5">
    <location>
        <begin position="413"/>
        <end position="430"/>
    </location>
</feature>
<dbReference type="PANTHER" id="PTHR37422">
    <property type="entry name" value="TEICHURONIC ACID BIOSYNTHESIS PROTEIN TUAE"/>
    <property type="match status" value="1"/>
</dbReference>
<keyword evidence="4 5" id="KW-0472">Membrane</keyword>
<dbReference type="AlphaFoldDB" id="A0A4R5VLV1"/>
<evidence type="ECO:0000313" key="7">
    <source>
        <dbReference type="EMBL" id="TDK59083.1"/>
    </source>
</evidence>
<evidence type="ECO:0000256" key="2">
    <source>
        <dbReference type="ARBA" id="ARBA00022692"/>
    </source>
</evidence>
<feature type="transmembrane region" description="Helical" evidence="5">
    <location>
        <begin position="116"/>
        <end position="137"/>
    </location>
</feature>
<name>A0A4R5VLV1_9BACI</name>
<dbReference type="NCBIfam" id="NF047675">
    <property type="entry name" value="TeichurnBiosyTuaE"/>
    <property type="match status" value="1"/>
</dbReference>
<feature type="transmembrane region" description="Helical" evidence="5">
    <location>
        <begin position="242"/>
        <end position="259"/>
    </location>
</feature>
<keyword evidence="7" id="KW-0436">Ligase</keyword>
<evidence type="ECO:0000256" key="5">
    <source>
        <dbReference type="SAM" id="Phobius"/>
    </source>
</evidence>